<dbReference type="Proteomes" id="UP000177025">
    <property type="component" value="Unassembled WGS sequence"/>
</dbReference>
<evidence type="ECO:0000259" key="3">
    <source>
        <dbReference type="Pfam" id="PF00586"/>
    </source>
</evidence>
<keyword evidence="2" id="KW-0067">ATP-binding</keyword>
<dbReference type="EMBL" id="MEUM01000129">
    <property type="protein sequence ID" value="OGC40047.1"/>
    <property type="molecule type" value="Genomic_DNA"/>
</dbReference>
<dbReference type="GO" id="GO:0016260">
    <property type="term" value="P:selenocysteine biosynthetic process"/>
    <property type="evidence" value="ECO:0007669"/>
    <property type="project" value="TreeGrafter"/>
</dbReference>
<evidence type="ECO:0000256" key="2">
    <source>
        <dbReference type="ARBA" id="ARBA00022840"/>
    </source>
</evidence>
<gene>
    <name evidence="4" type="ORF">A2Y85_03660</name>
</gene>
<dbReference type="SUPFAM" id="SSF55326">
    <property type="entry name" value="PurM N-terminal domain-like"/>
    <property type="match status" value="1"/>
</dbReference>
<dbReference type="GO" id="GO:0005524">
    <property type="term" value="F:ATP binding"/>
    <property type="evidence" value="ECO:0007669"/>
    <property type="project" value="UniProtKB-KW"/>
</dbReference>
<evidence type="ECO:0000256" key="1">
    <source>
        <dbReference type="ARBA" id="ARBA00022741"/>
    </source>
</evidence>
<dbReference type="NCBIfam" id="TIGR00476">
    <property type="entry name" value="selD"/>
    <property type="match status" value="1"/>
</dbReference>
<keyword evidence="4" id="KW-0808">Transferase</keyword>
<reference evidence="4 5" key="1">
    <citation type="journal article" date="2016" name="Nat. Commun.">
        <title>Thousands of microbial genomes shed light on interconnected biogeochemical processes in an aquifer system.</title>
        <authorList>
            <person name="Anantharaman K."/>
            <person name="Brown C.T."/>
            <person name="Hug L.A."/>
            <person name="Sharon I."/>
            <person name="Castelle C.J."/>
            <person name="Probst A.J."/>
            <person name="Thomas B.C."/>
            <person name="Singh A."/>
            <person name="Wilkins M.J."/>
            <person name="Karaoz U."/>
            <person name="Brodie E.L."/>
            <person name="Williams K.H."/>
            <person name="Hubbard S.S."/>
            <person name="Banfield J.F."/>
        </authorList>
    </citation>
    <scope>NUCLEOTIDE SEQUENCE [LARGE SCALE GENOMIC DNA]</scope>
</reference>
<organism evidence="4 5">
    <name type="scientific">candidate division WOR-3 bacterium RBG_13_43_14</name>
    <dbReference type="NCBI Taxonomy" id="1802590"/>
    <lineage>
        <taxon>Bacteria</taxon>
        <taxon>Bacteria division WOR-3</taxon>
    </lineage>
</organism>
<dbReference type="SUPFAM" id="SSF56042">
    <property type="entry name" value="PurM C-terminal domain-like"/>
    <property type="match status" value="1"/>
</dbReference>
<dbReference type="Gene3D" id="3.30.1330.10">
    <property type="entry name" value="PurM-like, N-terminal domain"/>
    <property type="match status" value="1"/>
</dbReference>
<dbReference type="InterPro" id="IPR004536">
    <property type="entry name" value="SPS/SelD"/>
</dbReference>
<dbReference type="InterPro" id="IPR016188">
    <property type="entry name" value="PurM-like_N"/>
</dbReference>
<dbReference type="InterPro" id="IPR036921">
    <property type="entry name" value="PurM-like_N_sf"/>
</dbReference>
<proteinExistence type="predicted"/>
<dbReference type="PANTHER" id="PTHR10256">
    <property type="entry name" value="SELENIDE, WATER DIKINASE"/>
    <property type="match status" value="1"/>
</dbReference>
<dbReference type="AlphaFoldDB" id="A0A1F4U5A1"/>
<keyword evidence="4" id="KW-0418">Kinase</keyword>
<evidence type="ECO:0000313" key="5">
    <source>
        <dbReference type="Proteomes" id="UP000177025"/>
    </source>
</evidence>
<dbReference type="PANTHER" id="PTHR10256:SF0">
    <property type="entry name" value="INACTIVE SELENIDE, WATER DIKINASE-LIKE PROTEIN-RELATED"/>
    <property type="match status" value="1"/>
</dbReference>
<protein>
    <submittedName>
        <fullName evidence="4">Selenide, water dikinase SelD</fullName>
    </submittedName>
</protein>
<sequence>MLPLVKDPNLLVGTNTADDAGIYRISDDQALVLTIDILSPVAAEPYDFGQIAAANCISDVYAMGGDPKVALNIVGYPGKGDPAVLGQLLKGGAEKAQEAGVILAGGHTFVSATIMYGLAVIGYIHPDKIITNAKARPGDIIILTKPIGIGTMIQSLLVDKNEGIDLEPVFRNMKTLNRDAAHAMRN</sequence>
<dbReference type="InterPro" id="IPR036676">
    <property type="entry name" value="PurM-like_C_sf"/>
</dbReference>
<feature type="domain" description="PurM-like N-terminal" evidence="3">
    <location>
        <begin position="18"/>
        <end position="123"/>
    </location>
</feature>
<accession>A0A1F4U5A1</accession>
<dbReference type="GO" id="GO:0005737">
    <property type="term" value="C:cytoplasm"/>
    <property type="evidence" value="ECO:0007669"/>
    <property type="project" value="TreeGrafter"/>
</dbReference>
<feature type="non-terminal residue" evidence="4">
    <location>
        <position position="186"/>
    </location>
</feature>
<dbReference type="GO" id="GO:0004756">
    <property type="term" value="F:selenide, water dikinase activity"/>
    <property type="evidence" value="ECO:0007669"/>
    <property type="project" value="TreeGrafter"/>
</dbReference>
<comment type="caution">
    <text evidence="4">The sequence shown here is derived from an EMBL/GenBank/DDBJ whole genome shotgun (WGS) entry which is preliminary data.</text>
</comment>
<dbReference type="Gene3D" id="3.90.650.10">
    <property type="entry name" value="PurM-like C-terminal domain"/>
    <property type="match status" value="1"/>
</dbReference>
<dbReference type="Pfam" id="PF00586">
    <property type="entry name" value="AIRS"/>
    <property type="match status" value="1"/>
</dbReference>
<keyword evidence="1" id="KW-0547">Nucleotide-binding</keyword>
<evidence type="ECO:0000313" key="4">
    <source>
        <dbReference type="EMBL" id="OGC40047.1"/>
    </source>
</evidence>
<name>A0A1F4U5A1_UNCW3</name>